<keyword evidence="6 8" id="KW-0413">Isomerase</keyword>
<feature type="non-terminal residue" evidence="8">
    <location>
        <position position="141"/>
    </location>
</feature>
<comment type="similarity">
    <text evidence="3">Belongs to the cyclophilin-type PPIase family.</text>
</comment>
<comment type="catalytic activity">
    <reaction evidence="1">
        <text>[protein]-peptidylproline (omega=180) = [protein]-peptidylproline (omega=0)</text>
        <dbReference type="Rhea" id="RHEA:16237"/>
        <dbReference type="Rhea" id="RHEA-COMP:10747"/>
        <dbReference type="Rhea" id="RHEA-COMP:10748"/>
        <dbReference type="ChEBI" id="CHEBI:83833"/>
        <dbReference type="ChEBI" id="CHEBI:83834"/>
        <dbReference type="EC" id="5.2.1.8"/>
    </reaction>
</comment>
<evidence type="ECO:0000256" key="6">
    <source>
        <dbReference type="ARBA" id="ARBA00023235"/>
    </source>
</evidence>
<evidence type="ECO:0000256" key="1">
    <source>
        <dbReference type="ARBA" id="ARBA00000971"/>
    </source>
</evidence>
<reference evidence="8 9" key="1">
    <citation type="journal article" date="2013" name="ISME J.">
        <title>Multifactorial diversity sustains microbial community stability.</title>
        <authorList>
            <person name="Erkus O."/>
            <person name="de Jager V.C."/>
            <person name="Spus M."/>
            <person name="van Alen-Boerrigter I.J."/>
            <person name="van Rijswijck I.M."/>
            <person name="Hazelwood L."/>
            <person name="Janssen P.W."/>
            <person name="van Hijum S.A."/>
            <person name="Kleerebezem M."/>
            <person name="Smid E.J."/>
        </authorList>
    </citation>
    <scope>NUCLEOTIDE SEQUENCE [LARGE SCALE GENOMIC DNA]</scope>
    <source>
        <strain evidence="8 9">TIFN6</strain>
    </source>
</reference>
<evidence type="ECO:0000256" key="5">
    <source>
        <dbReference type="ARBA" id="ARBA00023110"/>
    </source>
</evidence>
<dbReference type="EC" id="5.2.1.8" evidence="4"/>
<dbReference type="PROSITE" id="PS50072">
    <property type="entry name" value="CSA_PPIASE_2"/>
    <property type="match status" value="1"/>
</dbReference>
<dbReference type="PIRSF" id="PIRSF001467">
    <property type="entry name" value="Peptidylpro_ismrse"/>
    <property type="match status" value="1"/>
</dbReference>
<dbReference type="Proteomes" id="UP000015854">
    <property type="component" value="Unassembled WGS sequence"/>
</dbReference>
<protein>
    <recommendedName>
        <fullName evidence="4">peptidylprolyl isomerase</fullName>
        <ecNumber evidence="4">5.2.1.8</ecNumber>
    </recommendedName>
</protein>
<evidence type="ECO:0000313" key="8">
    <source>
        <dbReference type="EMBL" id="EQC55715.1"/>
    </source>
</evidence>
<proteinExistence type="inferred from homology"/>
<comment type="function">
    <text evidence="2">PPIases accelerate the folding of proteins. It catalyzes the cis-trans isomerization of proline imidic peptide bonds in oligopeptides.</text>
</comment>
<gene>
    <name evidence="8" type="ORF">LLT6_13760</name>
</gene>
<dbReference type="AlphaFoldDB" id="T0S2R2"/>
<evidence type="ECO:0000313" key="9">
    <source>
        <dbReference type="Proteomes" id="UP000015854"/>
    </source>
</evidence>
<organism evidence="8 9">
    <name type="scientific">Lactococcus cremoris subsp. cremoris TIFN6</name>
    <dbReference type="NCBI Taxonomy" id="1234876"/>
    <lineage>
        <taxon>Bacteria</taxon>
        <taxon>Bacillati</taxon>
        <taxon>Bacillota</taxon>
        <taxon>Bacilli</taxon>
        <taxon>Lactobacillales</taxon>
        <taxon>Streptococcaceae</taxon>
        <taxon>Lactococcus</taxon>
        <taxon>Lactococcus cremoris subsp. cremoris</taxon>
    </lineage>
</organism>
<evidence type="ECO:0000256" key="3">
    <source>
        <dbReference type="ARBA" id="ARBA00007365"/>
    </source>
</evidence>
<dbReference type="InterPro" id="IPR029000">
    <property type="entry name" value="Cyclophilin-like_dom_sf"/>
</dbReference>
<keyword evidence="5" id="KW-0697">Rotamase</keyword>
<dbReference type="InterPro" id="IPR002130">
    <property type="entry name" value="Cyclophilin-type_PPIase_dom"/>
</dbReference>
<dbReference type="GO" id="GO:0003755">
    <property type="term" value="F:peptidyl-prolyl cis-trans isomerase activity"/>
    <property type="evidence" value="ECO:0007669"/>
    <property type="project" value="UniProtKB-KW"/>
</dbReference>
<sequence>MIQSGDPSNKGTGTASIFGGKTFDTEISNQLYNIRGALALANTGQASSSSSQFFIVQNPQDMTSQIQDKSKYPQKIIDAYKKGGYPSLDGSYTVFGQVISGMDVVDKIAKADVKTNSSGESSAPIDPVKIKSVKILKDWKF</sequence>
<name>T0S2R2_LACLC</name>
<dbReference type="InterPro" id="IPR044666">
    <property type="entry name" value="Cyclophilin_A-like"/>
</dbReference>
<dbReference type="SUPFAM" id="SSF50891">
    <property type="entry name" value="Cyclophilin-like"/>
    <property type="match status" value="1"/>
</dbReference>
<dbReference type="EMBL" id="ATBB01000417">
    <property type="protein sequence ID" value="EQC55715.1"/>
    <property type="molecule type" value="Genomic_DNA"/>
</dbReference>
<evidence type="ECO:0000256" key="4">
    <source>
        <dbReference type="ARBA" id="ARBA00013194"/>
    </source>
</evidence>
<evidence type="ECO:0000259" key="7">
    <source>
        <dbReference type="PROSITE" id="PS50072"/>
    </source>
</evidence>
<dbReference type="InterPro" id="IPR024936">
    <property type="entry name" value="Cyclophilin-type_PPIase"/>
</dbReference>
<dbReference type="PANTHER" id="PTHR45625">
    <property type="entry name" value="PEPTIDYL-PROLYL CIS-TRANS ISOMERASE-RELATED"/>
    <property type="match status" value="1"/>
</dbReference>
<comment type="caution">
    <text evidence="8">The sequence shown here is derived from an EMBL/GenBank/DDBJ whole genome shotgun (WGS) entry which is preliminary data.</text>
</comment>
<dbReference type="Pfam" id="PF00160">
    <property type="entry name" value="Pro_isomerase"/>
    <property type="match status" value="1"/>
</dbReference>
<feature type="domain" description="PPIase cyclophilin-type" evidence="7">
    <location>
        <begin position="1"/>
        <end position="135"/>
    </location>
</feature>
<accession>T0S2R2</accession>
<dbReference type="Gene3D" id="2.40.100.10">
    <property type="entry name" value="Cyclophilin-like"/>
    <property type="match status" value="1"/>
</dbReference>
<dbReference type="PANTHER" id="PTHR45625:SF4">
    <property type="entry name" value="PEPTIDYLPROLYL ISOMERASE DOMAIN AND WD REPEAT-CONTAINING PROTEIN 1"/>
    <property type="match status" value="1"/>
</dbReference>
<evidence type="ECO:0000256" key="2">
    <source>
        <dbReference type="ARBA" id="ARBA00002388"/>
    </source>
</evidence>